<keyword evidence="5" id="KW-1185">Reference proteome</keyword>
<feature type="repeat" description="TPR" evidence="3">
    <location>
        <begin position="50"/>
        <end position="83"/>
    </location>
</feature>
<organism evidence="4 5">
    <name type="scientific">Propionivibrio dicarboxylicus</name>
    <dbReference type="NCBI Taxonomy" id="83767"/>
    <lineage>
        <taxon>Bacteria</taxon>
        <taxon>Pseudomonadati</taxon>
        <taxon>Pseudomonadota</taxon>
        <taxon>Betaproteobacteria</taxon>
        <taxon>Rhodocyclales</taxon>
        <taxon>Rhodocyclaceae</taxon>
        <taxon>Propionivibrio</taxon>
    </lineage>
</organism>
<evidence type="ECO:0000313" key="5">
    <source>
        <dbReference type="Proteomes" id="UP000198607"/>
    </source>
</evidence>
<dbReference type="SMART" id="SM00028">
    <property type="entry name" value="TPR"/>
    <property type="match status" value="4"/>
</dbReference>
<dbReference type="STRING" id="83767.SAMN05660652_02093"/>
<dbReference type="RefSeq" id="WP_218122698.1">
    <property type="nucleotide sequence ID" value="NZ_FNCY01000007.1"/>
</dbReference>
<reference evidence="4 5" key="1">
    <citation type="submission" date="2016-10" db="EMBL/GenBank/DDBJ databases">
        <authorList>
            <person name="de Groot N.N."/>
        </authorList>
    </citation>
    <scope>NUCLEOTIDE SEQUENCE [LARGE SCALE GENOMIC DNA]</scope>
    <source>
        <strain evidence="4 5">DSM 5885</strain>
    </source>
</reference>
<dbReference type="InterPro" id="IPR013105">
    <property type="entry name" value="TPR_2"/>
</dbReference>
<protein>
    <submittedName>
        <fullName evidence="4">Tfp pilus assembly protein PilF</fullName>
    </submittedName>
</protein>
<dbReference type="Gene3D" id="1.25.40.10">
    <property type="entry name" value="Tetratricopeptide repeat domain"/>
    <property type="match status" value="1"/>
</dbReference>
<evidence type="ECO:0000256" key="1">
    <source>
        <dbReference type="ARBA" id="ARBA00022737"/>
    </source>
</evidence>
<evidence type="ECO:0000313" key="4">
    <source>
        <dbReference type="EMBL" id="SDH67348.1"/>
    </source>
</evidence>
<dbReference type="Pfam" id="PF13374">
    <property type="entry name" value="TPR_10"/>
    <property type="match status" value="1"/>
</dbReference>
<keyword evidence="2 3" id="KW-0802">TPR repeat</keyword>
<dbReference type="InterPro" id="IPR052943">
    <property type="entry name" value="TMTC_O-mannosyl-trnsfr"/>
</dbReference>
<dbReference type="PANTHER" id="PTHR44809">
    <property type="match status" value="1"/>
</dbReference>
<dbReference type="Gene3D" id="3.40.50.2000">
    <property type="entry name" value="Glycogen Phosphorylase B"/>
    <property type="match status" value="1"/>
</dbReference>
<gene>
    <name evidence="4" type="ORF">SAMN05660652_02093</name>
</gene>
<dbReference type="PANTHER" id="PTHR44809:SF1">
    <property type="entry name" value="PROTEIN O-MANNOSYL-TRANSFERASE TMTC1"/>
    <property type="match status" value="1"/>
</dbReference>
<feature type="repeat" description="TPR" evidence="3">
    <location>
        <begin position="118"/>
        <end position="151"/>
    </location>
</feature>
<evidence type="ECO:0000256" key="2">
    <source>
        <dbReference type="ARBA" id="ARBA00022803"/>
    </source>
</evidence>
<dbReference type="AlphaFoldDB" id="A0A1G8EBS9"/>
<dbReference type="Pfam" id="PF13432">
    <property type="entry name" value="TPR_16"/>
    <property type="match status" value="1"/>
</dbReference>
<proteinExistence type="predicted"/>
<keyword evidence="1" id="KW-0677">Repeat</keyword>
<feature type="repeat" description="TPR" evidence="3">
    <location>
        <begin position="16"/>
        <end position="49"/>
    </location>
</feature>
<dbReference type="SUPFAM" id="SSF48452">
    <property type="entry name" value="TPR-like"/>
    <property type="match status" value="1"/>
</dbReference>
<dbReference type="InterPro" id="IPR011990">
    <property type="entry name" value="TPR-like_helical_dom_sf"/>
</dbReference>
<evidence type="ECO:0000256" key="3">
    <source>
        <dbReference type="PROSITE-ProRule" id="PRU00339"/>
    </source>
</evidence>
<dbReference type="PROSITE" id="PS50005">
    <property type="entry name" value="TPR"/>
    <property type="match status" value="3"/>
</dbReference>
<dbReference type="InterPro" id="IPR019734">
    <property type="entry name" value="TPR_rpt"/>
</dbReference>
<dbReference type="Pfam" id="PF07719">
    <property type="entry name" value="TPR_2"/>
    <property type="match status" value="1"/>
</dbReference>
<dbReference type="EMBL" id="FNCY01000007">
    <property type="protein sequence ID" value="SDH67348.1"/>
    <property type="molecule type" value="Genomic_DNA"/>
</dbReference>
<accession>A0A1G8EBS9</accession>
<dbReference type="SUPFAM" id="SSF53756">
    <property type="entry name" value="UDP-Glycosyltransferase/glycogen phosphorylase"/>
    <property type="match status" value="1"/>
</dbReference>
<sequence>MSINRPNEQAAQKHTADAACLRGIRALENEDETAALHAFKEALTLDPQHPDANANLGYLHYNRGDVIDAEIHLRQAIELSPQCAEAHLNLGALLTTSKRYGEAEAVCQQAIACRPLSPQAWSNLGVLYARQKREAEAEQCYRTAMSIDADHLASRFNLSYLLLRHGHYEEGWSCLEARRWYAPLEDKLLCPRWHGEPLQGKSLLIVYEAGHGDMIQFVRYAQALRQQAPTSIDLLCHPALKSLFSVQCAIDRVHAFNEDIPVREWDYWSPPLSLPYYCRTRLDNIPDTIPYLRASAEKVAAWAPRIPGEGFRVGLVWKGSTGFENDADRSLPALDLLVPLGGIDAVRFIGLQKGAGENEVPSSASRALDLINLGPLLQDFSDTAAIVSQLDLVISVDTAVAHLAGALGVRSWILLPDHMTDWRWLTDRDDSPWYPGVVRLFRQTTAGRWEDVVIRLHSALSELAADLAARN</sequence>
<name>A0A1G8EBS9_9RHOO</name>
<dbReference type="Proteomes" id="UP000198607">
    <property type="component" value="Unassembled WGS sequence"/>
</dbReference>